<dbReference type="InterPro" id="IPR010982">
    <property type="entry name" value="Lambda_DNA-bd_dom_sf"/>
</dbReference>
<evidence type="ECO:0000313" key="2">
    <source>
        <dbReference type="EMBL" id="AMS04625.1"/>
    </source>
</evidence>
<feature type="domain" description="HTH cro/C1-type" evidence="1">
    <location>
        <begin position="1"/>
        <end position="56"/>
    </location>
</feature>
<gene>
    <name evidence="3" type="ORF">A8L58_04630</name>
    <name evidence="2" type="ORF">AXH35_03165</name>
</gene>
<proteinExistence type="predicted"/>
<dbReference type="CDD" id="cd00093">
    <property type="entry name" value="HTH_XRE"/>
    <property type="match status" value="1"/>
</dbReference>
<dbReference type="EMBL" id="CP014352">
    <property type="protein sequence ID" value="AMS04625.1"/>
    <property type="molecule type" value="Genomic_DNA"/>
</dbReference>
<name>A0AAC8YDQ0_9ACTN</name>
<dbReference type="Pfam" id="PF01381">
    <property type="entry name" value="HTH_3"/>
    <property type="match status" value="1"/>
</dbReference>
<evidence type="ECO:0000259" key="1">
    <source>
        <dbReference type="PROSITE" id="PS50943"/>
    </source>
</evidence>
<evidence type="ECO:0000313" key="4">
    <source>
        <dbReference type="Proteomes" id="UP000075221"/>
    </source>
</evidence>
<evidence type="ECO:0000313" key="3">
    <source>
        <dbReference type="EMBL" id="AOZ46114.1"/>
    </source>
</evidence>
<organism evidence="2 4">
    <name type="scientific">Acidipropionibacterium acidipropionici</name>
    <dbReference type="NCBI Taxonomy" id="1748"/>
    <lineage>
        <taxon>Bacteria</taxon>
        <taxon>Bacillati</taxon>
        <taxon>Actinomycetota</taxon>
        <taxon>Actinomycetes</taxon>
        <taxon>Propionibacteriales</taxon>
        <taxon>Propionibacteriaceae</taxon>
        <taxon>Acidipropionibacterium</taxon>
    </lineage>
</organism>
<protein>
    <recommendedName>
        <fullName evidence="1">HTH cro/C1-type domain-containing protein</fullName>
    </recommendedName>
</protein>
<dbReference type="GO" id="GO:0003677">
    <property type="term" value="F:DNA binding"/>
    <property type="evidence" value="ECO:0007669"/>
    <property type="project" value="InterPro"/>
</dbReference>
<dbReference type="AlphaFoldDB" id="A0AAC8YDQ0"/>
<keyword evidence="5" id="KW-1185">Reference proteome</keyword>
<dbReference type="Gene3D" id="1.10.260.40">
    <property type="entry name" value="lambda repressor-like DNA-binding domains"/>
    <property type="match status" value="1"/>
</dbReference>
<accession>A0AAC8YDQ0</accession>
<evidence type="ECO:0000313" key="5">
    <source>
        <dbReference type="Proteomes" id="UP000178666"/>
    </source>
</evidence>
<reference evidence="3 5" key="1">
    <citation type="journal article" date="2016" name="Plant Dis.">
        <title>Improved production of propionic acid using genome shuffling.</title>
        <authorList>
            <person name="Luna-Flores C.H."/>
            <person name="Palfreyman R.W."/>
            <person name="Kromer J.O."/>
            <person name="Nielsen L.K."/>
            <person name="Marcellin E."/>
        </authorList>
    </citation>
    <scope>NUCLEOTIDE SEQUENCE [LARGE SCALE GENOMIC DNA]</scope>
    <source>
        <strain evidence="3 5">F3E8</strain>
    </source>
</reference>
<dbReference type="SMART" id="SM00530">
    <property type="entry name" value="HTH_XRE"/>
    <property type="match status" value="1"/>
</dbReference>
<dbReference type="PROSITE" id="PS50943">
    <property type="entry name" value="HTH_CROC1"/>
    <property type="match status" value="1"/>
</dbReference>
<dbReference type="Proteomes" id="UP000075221">
    <property type="component" value="Chromosome"/>
</dbReference>
<dbReference type="EMBL" id="CP015970">
    <property type="protein sequence ID" value="AOZ46114.1"/>
    <property type="molecule type" value="Genomic_DNA"/>
</dbReference>
<dbReference type="Proteomes" id="UP000178666">
    <property type="component" value="Chromosome"/>
</dbReference>
<reference evidence="2 4" key="2">
    <citation type="submission" date="2016-02" db="EMBL/GenBank/DDBJ databases">
        <title>Complete Genome Sequence of Propionibacterium acidipropionici ATCC 55737.</title>
        <authorList>
            <person name="Luna Flores C.H."/>
            <person name="Nielsen L.K."/>
            <person name="Marcellin E."/>
        </authorList>
    </citation>
    <scope>NUCLEOTIDE SEQUENCE [LARGE SCALE GENOMIC DNA]</scope>
    <source>
        <strain evidence="2 4">ATCC 55737</strain>
    </source>
</reference>
<dbReference type="InterPro" id="IPR001387">
    <property type="entry name" value="Cro/C1-type_HTH"/>
</dbReference>
<sequence length="81" mass="9230">MARLRKRRDYTQSDLSSLVGCTQQYISAMETGADTDCSERIALEICRRLDVDLEDLFRDVTAPSLPSNERMERTSTRRSAA</sequence>
<dbReference type="SUPFAM" id="SSF47413">
    <property type="entry name" value="lambda repressor-like DNA-binding domains"/>
    <property type="match status" value="1"/>
</dbReference>